<dbReference type="InterPro" id="IPR044992">
    <property type="entry name" value="ChyE-like"/>
</dbReference>
<dbReference type="CDD" id="cd01741">
    <property type="entry name" value="GATase1_1"/>
    <property type="match status" value="1"/>
</dbReference>
<dbReference type="EMBL" id="CACSAS010000001">
    <property type="protein sequence ID" value="CAA0107663.1"/>
    <property type="molecule type" value="Genomic_DNA"/>
</dbReference>
<evidence type="ECO:0000259" key="1">
    <source>
        <dbReference type="Pfam" id="PF00117"/>
    </source>
</evidence>
<evidence type="ECO:0000313" key="2">
    <source>
        <dbReference type="EMBL" id="CAA0107663.1"/>
    </source>
</evidence>
<dbReference type="PROSITE" id="PS51273">
    <property type="entry name" value="GATASE_TYPE_1"/>
    <property type="match status" value="1"/>
</dbReference>
<dbReference type="InterPro" id="IPR029062">
    <property type="entry name" value="Class_I_gatase-like"/>
</dbReference>
<dbReference type="GO" id="GO:0005829">
    <property type="term" value="C:cytosol"/>
    <property type="evidence" value="ECO:0007669"/>
    <property type="project" value="TreeGrafter"/>
</dbReference>
<reference evidence="2 3" key="1">
    <citation type="submission" date="2019-12" db="EMBL/GenBank/DDBJ databases">
        <authorList>
            <person name="Reyes-Prieto M."/>
        </authorList>
    </citation>
    <scope>NUCLEOTIDE SEQUENCE [LARGE SCALE GENOMIC DNA]</scope>
    <source>
        <strain evidence="2">HF14-78462</strain>
    </source>
</reference>
<dbReference type="SUPFAM" id="SSF52317">
    <property type="entry name" value="Class I glutamine amidotransferase-like"/>
    <property type="match status" value="1"/>
</dbReference>
<dbReference type="Pfam" id="PF00117">
    <property type="entry name" value="GATase"/>
    <property type="match status" value="1"/>
</dbReference>
<protein>
    <recommendedName>
        <fullName evidence="1">Glutamine amidotransferase domain-containing protein</fullName>
    </recommendedName>
</protein>
<gene>
    <name evidence="2" type="ORF">STARVERO_03493</name>
</gene>
<organism evidence="2 3">
    <name type="scientific">Starkeya nomas</name>
    <dbReference type="NCBI Taxonomy" id="2666134"/>
    <lineage>
        <taxon>Bacteria</taxon>
        <taxon>Pseudomonadati</taxon>
        <taxon>Pseudomonadota</taxon>
        <taxon>Alphaproteobacteria</taxon>
        <taxon>Hyphomicrobiales</taxon>
        <taxon>Xanthobacteraceae</taxon>
        <taxon>Starkeya</taxon>
    </lineage>
</organism>
<accession>A0A5S9PTU7</accession>
<dbReference type="PANTHER" id="PTHR42695:SF5">
    <property type="entry name" value="GLUTAMINE AMIDOTRANSFERASE YLR126C-RELATED"/>
    <property type="match status" value="1"/>
</dbReference>
<dbReference type="PANTHER" id="PTHR42695">
    <property type="entry name" value="GLUTAMINE AMIDOTRANSFERASE YLR126C-RELATED"/>
    <property type="match status" value="1"/>
</dbReference>
<sequence>MRMSGRYRPERRRSVVAIRHVAFEDLGTLARTLDARGWDIAYCEASTDQLSHRSIRDADLVIVLGGPIGVADMTTYRFLSSEMHLIERRLARGKPVLGICLGAQLMAAALGGRVFAGHVKEIGWGEVSLTPDGLRSPLAPLDRPGAKVLHWHGDSFDLPPGARRLAFNAQYANQAFSHGTTGLALQFHIEADARGLEEWYVGHAVELNAAGIDLKRLRRDGRAEAERARQLADDIFEGWLAELFPEEQPAVAGIGEGRSSGIVPRMAGAILS</sequence>
<dbReference type="AlphaFoldDB" id="A0A5S9PTU7"/>
<feature type="domain" description="Glutamine amidotransferase" evidence="1">
    <location>
        <begin position="29"/>
        <end position="192"/>
    </location>
</feature>
<name>A0A5S9PTU7_9HYPH</name>
<proteinExistence type="predicted"/>
<evidence type="ECO:0000313" key="3">
    <source>
        <dbReference type="Proteomes" id="UP000433050"/>
    </source>
</evidence>
<dbReference type="InterPro" id="IPR017926">
    <property type="entry name" value="GATASE"/>
</dbReference>
<keyword evidence="3" id="KW-1185">Reference proteome</keyword>
<dbReference type="Gene3D" id="3.40.50.880">
    <property type="match status" value="1"/>
</dbReference>
<dbReference type="Proteomes" id="UP000433050">
    <property type="component" value="Unassembled WGS sequence"/>
</dbReference>
<dbReference type="NCBIfam" id="NF005458">
    <property type="entry name" value="PRK07053.1"/>
    <property type="match status" value="1"/>
</dbReference>